<evidence type="ECO:0000256" key="7">
    <source>
        <dbReference type="ARBA" id="ARBA00022989"/>
    </source>
</evidence>
<evidence type="ECO:0000256" key="5">
    <source>
        <dbReference type="ARBA" id="ARBA00022729"/>
    </source>
</evidence>
<evidence type="ECO:0000256" key="11">
    <source>
        <dbReference type="ARBA" id="ARBA00023180"/>
    </source>
</evidence>
<keyword evidence="4" id="KW-0479">Metal-binding</keyword>
<keyword evidence="6" id="KW-0249">Electron transport</keyword>
<dbReference type="Pfam" id="PF02298">
    <property type="entry name" value="Cu_bind_like"/>
    <property type="match status" value="1"/>
</dbReference>
<keyword evidence="8" id="KW-0186">Copper</keyword>
<evidence type="ECO:0000256" key="10">
    <source>
        <dbReference type="ARBA" id="ARBA00023157"/>
    </source>
</evidence>
<feature type="signal peptide" evidence="12">
    <location>
        <begin position="1"/>
        <end position="23"/>
    </location>
</feature>
<dbReference type="InterPro" id="IPR008972">
    <property type="entry name" value="Cupredoxin"/>
</dbReference>
<dbReference type="PANTHER" id="PTHR33021:SF533">
    <property type="entry name" value="PHYTOCYANIN DOMAIN-CONTAINING PROTEIN"/>
    <property type="match status" value="1"/>
</dbReference>
<dbReference type="PROSITE" id="PS51485">
    <property type="entry name" value="PHYTOCYANIN"/>
    <property type="match status" value="1"/>
</dbReference>
<dbReference type="GO" id="GO:0005886">
    <property type="term" value="C:plasma membrane"/>
    <property type="evidence" value="ECO:0007669"/>
    <property type="project" value="TreeGrafter"/>
</dbReference>
<dbReference type="GO" id="GO:0009610">
    <property type="term" value="P:response to symbiotic fungus"/>
    <property type="evidence" value="ECO:0007669"/>
    <property type="project" value="UniProtKB-ARBA"/>
</dbReference>
<evidence type="ECO:0000256" key="6">
    <source>
        <dbReference type="ARBA" id="ARBA00022982"/>
    </source>
</evidence>
<dbReference type="PANTHER" id="PTHR33021">
    <property type="entry name" value="BLUE COPPER PROTEIN"/>
    <property type="match status" value="1"/>
</dbReference>
<evidence type="ECO:0000259" key="13">
    <source>
        <dbReference type="PROSITE" id="PS51485"/>
    </source>
</evidence>
<protein>
    <recommendedName>
        <fullName evidence="13">Phytocyanin domain-containing protein</fullName>
    </recommendedName>
</protein>
<evidence type="ECO:0000256" key="12">
    <source>
        <dbReference type="SAM" id="SignalP"/>
    </source>
</evidence>
<name>A0A7J7NRG8_9MAGN</name>
<dbReference type="GO" id="GO:0046872">
    <property type="term" value="F:metal ion binding"/>
    <property type="evidence" value="ECO:0007669"/>
    <property type="project" value="UniProtKB-KW"/>
</dbReference>
<feature type="chain" id="PRO_5029800838" description="Phytocyanin domain-containing protein" evidence="12">
    <location>
        <begin position="24"/>
        <end position="166"/>
    </location>
</feature>
<comment type="caution">
    <text evidence="14">The sequence shown here is derived from an EMBL/GenBank/DDBJ whole genome shotgun (WGS) entry which is preliminary data.</text>
</comment>
<evidence type="ECO:0000256" key="8">
    <source>
        <dbReference type="ARBA" id="ARBA00023008"/>
    </source>
</evidence>
<dbReference type="InterPro" id="IPR039391">
    <property type="entry name" value="Phytocyanin-like"/>
</dbReference>
<dbReference type="Proteomes" id="UP000541444">
    <property type="component" value="Unassembled WGS sequence"/>
</dbReference>
<keyword evidence="5 12" id="KW-0732">Signal</keyword>
<feature type="domain" description="Phytocyanin" evidence="13">
    <location>
        <begin position="24"/>
        <end position="124"/>
    </location>
</feature>
<evidence type="ECO:0000256" key="2">
    <source>
        <dbReference type="ARBA" id="ARBA00022448"/>
    </source>
</evidence>
<keyword evidence="2" id="KW-0813">Transport</keyword>
<proteinExistence type="predicted"/>
<comment type="subcellular location">
    <subcellularLocation>
        <location evidence="1">Membrane</location>
        <topology evidence="1">Single-pass type I membrane protein</topology>
    </subcellularLocation>
</comment>
<dbReference type="InterPro" id="IPR003245">
    <property type="entry name" value="Phytocyanin_dom"/>
</dbReference>
<dbReference type="AlphaFoldDB" id="A0A7J7NRG8"/>
<reference evidence="14 15" key="1">
    <citation type="journal article" date="2020" name="IScience">
        <title>Genome Sequencing of the Endangered Kingdonia uniflora (Circaeasteraceae, Ranunculales) Reveals Potential Mechanisms of Evolutionary Specialization.</title>
        <authorList>
            <person name="Sun Y."/>
            <person name="Deng T."/>
            <person name="Zhang A."/>
            <person name="Moore M.J."/>
            <person name="Landis J.B."/>
            <person name="Lin N."/>
            <person name="Zhang H."/>
            <person name="Zhang X."/>
            <person name="Huang J."/>
            <person name="Zhang X."/>
            <person name="Sun H."/>
            <person name="Wang H."/>
        </authorList>
    </citation>
    <scope>NUCLEOTIDE SEQUENCE [LARGE SCALE GENOMIC DNA]</scope>
    <source>
        <strain evidence="14">TB1705</strain>
        <tissue evidence="14">Leaf</tissue>
    </source>
</reference>
<sequence>MALNQLLITFAIVAVVLPQVVLATEFVVGDNSGWTINFNYTAWAKDKEFHVGDKLVFKYPAGKHNVFKVNGAEFKDCVIPPVGVAQNTGNDIIPLAAEGEKWYICGIAKHCESGGQKLAINVLPATEKWTAPAPAPTIPSSAKEILTSRYQLLVAVTVAIAMILNV</sequence>
<accession>A0A7J7NRG8</accession>
<dbReference type="EMBL" id="JACGCM010000622">
    <property type="protein sequence ID" value="KAF6169801.1"/>
    <property type="molecule type" value="Genomic_DNA"/>
</dbReference>
<evidence type="ECO:0000256" key="4">
    <source>
        <dbReference type="ARBA" id="ARBA00022723"/>
    </source>
</evidence>
<keyword evidence="10" id="KW-1015">Disulfide bond</keyword>
<evidence type="ECO:0000313" key="15">
    <source>
        <dbReference type="Proteomes" id="UP000541444"/>
    </source>
</evidence>
<evidence type="ECO:0000256" key="9">
    <source>
        <dbReference type="ARBA" id="ARBA00023136"/>
    </source>
</evidence>
<evidence type="ECO:0000256" key="3">
    <source>
        <dbReference type="ARBA" id="ARBA00022692"/>
    </source>
</evidence>
<dbReference type="CDD" id="cd04216">
    <property type="entry name" value="Phytocyanin"/>
    <property type="match status" value="1"/>
</dbReference>
<dbReference type="GO" id="GO:0009055">
    <property type="term" value="F:electron transfer activity"/>
    <property type="evidence" value="ECO:0007669"/>
    <property type="project" value="InterPro"/>
</dbReference>
<dbReference type="OrthoDB" id="687943at2759"/>
<dbReference type="FunFam" id="2.60.40.420:FF:000067">
    <property type="entry name" value="Cupredoxin superfamily protein"/>
    <property type="match status" value="1"/>
</dbReference>
<keyword evidence="7" id="KW-1133">Transmembrane helix</keyword>
<evidence type="ECO:0000313" key="14">
    <source>
        <dbReference type="EMBL" id="KAF6169801.1"/>
    </source>
</evidence>
<keyword evidence="3" id="KW-0812">Transmembrane</keyword>
<keyword evidence="15" id="KW-1185">Reference proteome</keyword>
<gene>
    <name evidence="14" type="ORF">GIB67_034193</name>
</gene>
<keyword evidence="9" id="KW-0472">Membrane</keyword>
<evidence type="ECO:0000256" key="1">
    <source>
        <dbReference type="ARBA" id="ARBA00004479"/>
    </source>
</evidence>
<organism evidence="14 15">
    <name type="scientific">Kingdonia uniflora</name>
    <dbReference type="NCBI Taxonomy" id="39325"/>
    <lineage>
        <taxon>Eukaryota</taxon>
        <taxon>Viridiplantae</taxon>
        <taxon>Streptophyta</taxon>
        <taxon>Embryophyta</taxon>
        <taxon>Tracheophyta</taxon>
        <taxon>Spermatophyta</taxon>
        <taxon>Magnoliopsida</taxon>
        <taxon>Ranunculales</taxon>
        <taxon>Circaeasteraceae</taxon>
        <taxon>Kingdonia</taxon>
    </lineage>
</organism>
<dbReference type="Gene3D" id="2.60.40.420">
    <property type="entry name" value="Cupredoxins - blue copper proteins"/>
    <property type="match status" value="1"/>
</dbReference>
<dbReference type="SUPFAM" id="SSF49503">
    <property type="entry name" value="Cupredoxins"/>
    <property type="match status" value="1"/>
</dbReference>
<keyword evidence="11" id="KW-0325">Glycoprotein</keyword>